<comment type="caution">
    <text evidence="1">The sequence shown here is derived from an EMBL/GenBank/DDBJ whole genome shotgun (WGS) entry which is preliminary data.</text>
</comment>
<proteinExistence type="predicted"/>
<dbReference type="EMBL" id="JAOYFB010000003">
    <property type="protein sequence ID" value="KAK4009390.1"/>
    <property type="molecule type" value="Genomic_DNA"/>
</dbReference>
<evidence type="ECO:0000313" key="1">
    <source>
        <dbReference type="EMBL" id="KAK4009390.1"/>
    </source>
</evidence>
<name>A0ABQ9Z956_9CRUS</name>
<dbReference type="Proteomes" id="UP001234178">
    <property type="component" value="Unassembled WGS sequence"/>
</dbReference>
<evidence type="ECO:0000313" key="2">
    <source>
        <dbReference type="Proteomes" id="UP001234178"/>
    </source>
</evidence>
<keyword evidence="2" id="KW-1185">Reference proteome</keyword>
<accession>A0ABQ9Z956</accession>
<sequence>MPFISSTITRPLVRFPWYSISNSIAPSGGAFCPFTITTDGPSILSVSPVTFVVTQETLLTPPHPCRSQLGCSSPGRVYKKNRGFFGFVFIRGDHADVHLVIFSGLTTITSPVVPLLSPLISSPPISSSVFPPYNSKQYGQLFHTYDKWVSHPPSAMQTRLSFVATSLYLVCRMTRKIWTLASAQRVQLLIRELVLEVRLSCLA</sequence>
<reference evidence="1 2" key="1">
    <citation type="journal article" date="2023" name="Nucleic Acids Res.">
        <title>The hologenome of Daphnia magna reveals possible DNA methylation and microbiome-mediated evolution of the host genome.</title>
        <authorList>
            <person name="Chaturvedi A."/>
            <person name="Li X."/>
            <person name="Dhandapani V."/>
            <person name="Marshall H."/>
            <person name="Kissane S."/>
            <person name="Cuenca-Cambronero M."/>
            <person name="Asole G."/>
            <person name="Calvet F."/>
            <person name="Ruiz-Romero M."/>
            <person name="Marangio P."/>
            <person name="Guigo R."/>
            <person name="Rago D."/>
            <person name="Mirbahai L."/>
            <person name="Eastwood N."/>
            <person name="Colbourne J.K."/>
            <person name="Zhou J."/>
            <person name="Mallon E."/>
            <person name="Orsini L."/>
        </authorList>
    </citation>
    <scope>NUCLEOTIDE SEQUENCE [LARGE SCALE GENOMIC DNA]</scope>
    <source>
        <strain evidence="1">LRV0_1</strain>
    </source>
</reference>
<protein>
    <submittedName>
        <fullName evidence="1">Uncharacterized protein</fullName>
    </submittedName>
</protein>
<gene>
    <name evidence="1" type="ORF">OUZ56_018505</name>
</gene>
<organism evidence="1 2">
    <name type="scientific">Daphnia magna</name>
    <dbReference type="NCBI Taxonomy" id="35525"/>
    <lineage>
        <taxon>Eukaryota</taxon>
        <taxon>Metazoa</taxon>
        <taxon>Ecdysozoa</taxon>
        <taxon>Arthropoda</taxon>
        <taxon>Crustacea</taxon>
        <taxon>Branchiopoda</taxon>
        <taxon>Diplostraca</taxon>
        <taxon>Cladocera</taxon>
        <taxon>Anomopoda</taxon>
        <taxon>Daphniidae</taxon>
        <taxon>Daphnia</taxon>
    </lineage>
</organism>